<feature type="compositionally biased region" description="Polar residues" evidence="1">
    <location>
        <begin position="15"/>
        <end position="24"/>
    </location>
</feature>
<feature type="compositionally biased region" description="Low complexity" evidence="1">
    <location>
        <begin position="45"/>
        <end position="61"/>
    </location>
</feature>
<keyword evidence="2" id="KW-0167">Capsid protein</keyword>
<evidence type="ECO:0000313" key="2">
    <source>
        <dbReference type="EMBL" id="CAI5383992.1"/>
    </source>
</evidence>
<name>A0A9C7GWP2_9VIRU</name>
<gene>
    <name evidence="2" type="primary">putative coat protein</name>
</gene>
<feature type="region of interest" description="Disordered" evidence="1">
    <location>
        <begin position="15"/>
        <end position="81"/>
    </location>
</feature>
<dbReference type="GO" id="GO:0019028">
    <property type="term" value="C:viral capsid"/>
    <property type="evidence" value="ECO:0007669"/>
    <property type="project" value="UniProtKB-KW"/>
</dbReference>
<organism evidence="2">
    <name type="scientific">White campion partitivirus</name>
    <dbReference type="NCBI Taxonomy" id="2933100"/>
    <lineage>
        <taxon>Viruses</taxon>
        <taxon>Riboviria</taxon>
        <taxon>Orthornavirae</taxon>
        <taxon>Pisuviricota</taxon>
        <taxon>Duplopiviricetes</taxon>
        <taxon>Durnavirales</taxon>
        <taxon>Partitiviridae</taxon>
    </lineage>
</organism>
<reference evidence="2" key="1">
    <citation type="submission" date="2022-11" db="EMBL/GenBank/DDBJ databases">
        <authorList>
            <person name="Mifsud CO J."/>
            <person name="Holmes C E."/>
            <person name="Gallagher V R."/>
            <person name="Geoghegan L J."/>
        </authorList>
    </citation>
    <scope>NUCLEOTIDE SEQUENCE</scope>
</reference>
<keyword evidence="2" id="KW-0946">Virion</keyword>
<accession>A0A9C7GWP2</accession>
<evidence type="ECO:0000256" key="1">
    <source>
        <dbReference type="SAM" id="MobiDB-lite"/>
    </source>
</evidence>
<protein>
    <submittedName>
        <fullName evidence="2">Coat protein</fullName>
    </submittedName>
</protein>
<proteinExistence type="predicted"/>
<sequence>MLPTLTLLLAAPPTMDQNIPQANPSGHPVPNSAATETRPHNIVNASSSSSSAAPQPPAQSSRRNRNPRSPVPHTSSSSTSGAPALLELSVAYPLQTNQRRSPNTFAPDAQMLFYALGICDNMMVTTDRFIHSSPAWLPIVSQLYISVLWLTMILKVYVDSGYGALHAQLHDDLIKHLRIDECLIPGPLVPFFQSLSAINGPFEWVGDILPAFPNFSQLWDATNFAPKNNFARIFPIPAVMLDQLYYFATWTPGANQSVYGHFEWYRNIFSVGQGTYNRHHRVAPQHCGSTYASLAQIDAARSFWNPIMTGNFTRINSAAGNTALSHHMQLFGFFSQNGIAQTDWFQHAATIMQKYCQFFNGSVPLKSIKTIGLGSVAVHGKARYNTSVRNWIYPTTSGTFGFRCNRFTAVRDIPDNLAVSFVHSDHELEEQAEQYAILSHTNIYWSANYTTQNNWTQLTEADVRSGEYWTMLTHRSCEKVQLKGQVAQIIASRYHQQYANLTG</sequence>
<dbReference type="EMBL" id="OX380479">
    <property type="protein sequence ID" value="CAI5383992.1"/>
    <property type="molecule type" value="Genomic_RNA"/>
</dbReference>